<keyword evidence="3 7" id="KW-0799">Topoisomerase</keyword>
<accession>A0ABU5ED25</accession>
<proteinExistence type="inferred from homology"/>
<keyword evidence="11" id="KW-1185">Reference proteome</keyword>
<comment type="subcellular location">
    <subcellularLocation>
        <location evidence="7">Cell membrane</location>
        <topology evidence="7">Peripheral membrane protein</topology>
    </subcellularLocation>
</comment>
<keyword evidence="6 7" id="KW-0413">Isomerase</keyword>
<keyword evidence="4 7" id="KW-0238">DNA-binding</keyword>
<dbReference type="PANTHER" id="PTHR43493">
    <property type="entry name" value="DNA GYRASE/TOPOISOMERASE SUBUNIT A"/>
    <property type="match status" value="1"/>
</dbReference>
<dbReference type="CDD" id="cd00187">
    <property type="entry name" value="TOP4c"/>
    <property type="match status" value="1"/>
</dbReference>
<dbReference type="RefSeq" id="WP_320509197.1">
    <property type="nucleotide sequence ID" value="NZ_JAXCLW010000004.1"/>
</dbReference>
<evidence type="ECO:0000256" key="3">
    <source>
        <dbReference type="ARBA" id="ARBA00023029"/>
    </source>
</evidence>
<feature type="active site" description="O-(5'-phospho-DNA)-tyrosine intermediate" evidence="7 8">
    <location>
        <position position="133"/>
    </location>
</feature>
<feature type="site" description="Interaction with DNA" evidence="7">
    <location>
        <position position="91"/>
    </location>
</feature>
<dbReference type="GO" id="GO:0003918">
    <property type="term" value="F:DNA topoisomerase type II (double strand cut, ATP-hydrolyzing) activity"/>
    <property type="evidence" value="ECO:0007669"/>
    <property type="project" value="UniProtKB-EC"/>
</dbReference>
<comment type="similarity">
    <text evidence="7">Belongs to the type II topoisomerase GyrA/ParC subunit family. ParC type 1 subfamily.</text>
</comment>
<feature type="domain" description="Topo IIA-type catalytic" evidence="9">
    <location>
        <begin position="45"/>
        <end position="509"/>
    </location>
</feature>
<comment type="catalytic activity">
    <reaction evidence="1 7 8">
        <text>ATP-dependent breakage, passage and rejoining of double-stranded DNA.</text>
        <dbReference type="EC" id="5.6.2.2"/>
    </reaction>
</comment>
<dbReference type="EMBL" id="JAXCLW010000004">
    <property type="protein sequence ID" value="MDY0884123.1"/>
    <property type="molecule type" value="Genomic_DNA"/>
</dbReference>
<evidence type="ECO:0000256" key="1">
    <source>
        <dbReference type="ARBA" id="ARBA00000185"/>
    </source>
</evidence>
<dbReference type="EC" id="5.6.2.2" evidence="7"/>
<organism evidence="10 11">
    <name type="scientific">Dongia soli</name>
    <dbReference type="NCBI Taxonomy" id="600628"/>
    <lineage>
        <taxon>Bacteria</taxon>
        <taxon>Pseudomonadati</taxon>
        <taxon>Pseudomonadota</taxon>
        <taxon>Alphaproteobacteria</taxon>
        <taxon>Rhodospirillales</taxon>
        <taxon>Dongiaceae</taxon>
        <taxon>Dongia</taxon>
    </lineage>
</organism>
<dbReference type="InterPro" id="IPR005742">
    <property type="entry name" value="TopoIV_A_Gneg"/>
</dbReference>
<dbReference type="Pfam" id="PF03989">
    <property type="entry name" value="DNA_gyraseA_C"/>
    <property type="match status" value="3"/>
</dbReference>
<dbReference type="SUPFAM" id="SSF56719">
    <property type="entry name" value="Type II DNA topoisomerase"/>
    <property type="match status" value="1"/>
</dbReference>
<reference evidence="10 11" key="1">
    <citation type="journal article" date="2016" name="Antonie Van Leeuwenhoek">
        <title>Dongia soli sp. nov., isolated from soil from Dokdo, Korea.</title>
        <authorList>
            <person name="Kim D.U."/>
            <person name="Lee H."/>
            <person name="Kim H."/>
            <person name="Kim S.G."/>
            <person name="Ka J.O."/>
        </authorList>
    </citation>
    <scope>NUCLEOTIDE SEQUENCE [LARGE SCALE GENOMIC DNA]</scope>
    <source>
        <strain evidence="10 11">D78</strain>
    </source>
</reference>
<dbReference type="PROSITE" id="PS52040">
    <property type="entry name" value="TOPO_IIA"/>
    <property type="match status" value="1"/>
</dbReference>
<comment type="caution">
    <text evidence="10">The sequence shown here is derived from an EMBL/GenBank/DDBJ whole genome shotgun (WGS) entry which is preliminary data.</text>
</comment>
<dbReference type="InterPro" id="IPR050220">
    <property type="entry name" value="Type_II_DNA_Topoisomerases"/>
</dbReference>
<keyword evidence="2 7" id="KW-1003">Cell membrane</keyword>
<evidence type="ECO:0000256" key="5">
    <source>
        <dbReference type="ARBA" id="ARBA00023136"/>
    </source>
</evidence>
<evidence type="ECO:0000313" key="10">
    <source>
        <dbReference type="EMBL" id="MDY0884123.1"/>
    </source>
</evidence>
<dbReference type="Gene3D" id="2.120.10.90">
    <property type="entry name" value="DNA gyrase/topoisomerase IV, subunit A, C-terminal"/>
    <property type="match status" value="1"/>
</dbReference>
<dbReference type="SUPFAM" id="SSF101904">
    <property type="entry name" value="GyrA/ParC C-terminal domain-like"/>
    <property type="match status" value="1"/>
</dbReference>
<feature type="site" description="Interaction with DNA" evidence="7">
    <location>
        <position position="89"/>
    </location>
</feature>
<evidence type="ECO:0000256" key="2">
    <source>
        <dbReference type="ARBA" id="ARBA00022475"/>
    </source>
</evidence>
<dbReference type="InterPro" id="IPR002205">
    <property type="entry name" value="Topo_IIA_dom_A"/>
</dbReference>
<dbReference type="NCBIfam" id="NF004044">
    <property type="entry name" value="PRK05561.1"/>
    <property type="match status" value="1"/>
</dbReference>
<dbReference type="InterPro" id="IPR013757">
    <property type="entry name" value="Topo_IIA_A_a_sf"/>
</dbReference>
<comment type="subunit">
    <text evidence="7">Heterotetramer composed of ParC and ParE.</text>
</comment>
<evidence type="ECO:0000256" key="6">
    <source>
        <dbReference type="ARBA" id="ARBA00023235"/>
    </source>
</evidence>
<keyword evidence="5 7" id="KW-0472">Membrane</keyword>
<dbReference type="HAMAP" id="MF_00936">
    <property type="entry name" value="ParC_type1"/>
    <property type="match status" value="1"/>
</dbReference>
<name>A0ABU5ED25_9PROT</name>
<comment type="function">
    <text evidence="7">Topoisomerase IV is essential for chromosome segregation. It relaxes supercoiled DNA. Performs the decatenation events required during the replication of a circular DNA molecule.</text>
</comment>
<dbReference type="InterPro" id="IPR013758">
    <property type="entry name" value="Topo_IIA_A/C_ab"/>
</dbReference>
<gene>
    <name evidence="7 10" type="primary">parC</name>
    <name evidence="10" type="ORF">SMD27_14850</name>
</gene>
<dbReference type="InterPro" id="IPR013760">
    <property type="entry name" value="Topo_IIA-like_dom_sf"/>
</dbReference>
<feature type="site" description="Interaction with DNA" evidence="7">
    <location>
        <position position="53"/>
    </location>
</feature>
<evidence type="ECO:0000259" key="9">
    <source>
        <dbReference type="PROSITE" id="PS52040"/>
    </source>
</evidence>
<dbReference type="Proteomes" id="UP001279642">
    <property type="component" value="Unassembled WGS sequence"/>
</dbReference>
<dbReference type="NCBIfam" id="TIGR01062">
    <property type="entry name" value="parC_Gneg"/>
    <property type="match status" value="1"/>
</dbReference>
<evidence type="ECO:0000313" key="11">
    <source>
        <dbReference type="Proteomes" id="UP001279642"/>
    </source>
</evidence>
<dbReference type="Pfam" id="PF00521">
    <property type="entry name" value="DNA_topoisoIV"/>
    <property type="match status" value="1"/>
</dbReference>
<feature type="site" description="Transition state stabilizer" evidence="7">
    <location>
        <position position="132"/>
    </location>
</feature>
<dbReference type="Gene3D" id="3.90.199.10">
    <property type="entry name" value="Topoisomerase II, domain 5"/>
    <property type="match status" value="1"/>
</dbReference>
<dbReference type="InterPro" id="IPR035516">
    <property type="entry name" value="Gyrase/topoIV_suA_C"/>
</dbReference>
<protein>
    <recommendedName>
        <fullName evidence="7">DNA topoisomerase 4 subunit A</fullName>
        <ecNumber evidence="7">5.6.2.2</ecNumber>
    </recommendedName>
    <alternativeName>
        <fullName evidence="7">Topoisomerase IV subunit A</fullName>
    </alternativeName>
</protein>
<evidence type="ECO:0000256" key="4">
    <source>
        <dbReference type="ARBA" id="ARBA00023125"/>
    </source>
</evidence>
<dbReference type="InterPro" id="IPR006691">
    <property type="entry name" value="GyrA/parC_rep"/>
</dbReference>
<evidence type="ECO:0000256" key="8">
    <source>
        <dbReference type="PROSITE-ProRule" id="PRU01384"/>
    </source>
</evidence>
<sequence length="750" mass="83882">MAKKATAKTQPPESPSGDIRVVDMAEALGERYLSYALSTIMSRSLPDVRDGLKPVHRRLLYAMRQLRLEPGQGYKKSARVVGDVIGQYHPHGDQSIYDALVRMAQDFAQRYPMVDGQGNFGNIDGDNAAAMRYTEARLTEAAALMLNGITEDTVDFRATYDGENVEPVVLPAAFPNFLANGAQGIAVGMATSVPPHNVAEVCDALQHLIKSPNATIEKLVSLMPGPDFPTGGIVCESRETMVEAYRTGRGSFRIRSRWEKEDLKGGGWQIVVTEIPYQVAKSRLIEKVADLLHEKKLPFLDDIRDESTTDVRIVLVPKSRNVEPLHLMEQLFRQTDFETRFGLNMNVLDASQTPRVMPLPEVLRAFLDHRREVLVRRSKFRLGEIERRLEILDGYLVAYLNIDEVIRIIRYEDEPKPVMMRKWGLTDLQAESILNMRLKSLRKLEEVEIKGEHKKLSQEKKELSQLLQEEGQQWSRISDEIGELKKTYGPKTELGRRRTAFADAPSAVIIPLEAMVEREPVTVICSAKGWIRTMKGHVEESPEIKFKDGDRAKFHIQCETTDKLLVFGTNGKFYTIGVDKLPGGRGHGEPIRLMIDLGNDQDIVDVMIHKPGIKLLVAAHDGRGFIVPSDDIVAQTRSGKQVLVLGEGGEAAICVPVSPAADMLATIGENRKLLIFPLKEVPEMSRGRGVTLQKYKDGGISDARAFKKTEGLSWRHGTGQRTETNIKDWIGERAQAGRLPPNGFPRGNKF</sequence>
<evidence type="ECO:0000256" key="7">
    <source>
        <dbReference type="HAMAP-Rule" id="MF_00936"/>
    </source>
</evidence>
<dbReference type="Gene3D" id="1.10.268.10">
    <property type="entry name" value="Topoisomerase, domain 3"/>
    <property type="match status" value="1"/>
</dbReference>
<dbReference type="Gene3D" id="3.30.1360.40">
    <property type="match status" value="1"/>
</dbReference>
<dbReference type="PANTHER" id="PTHR43493:SF1">
    <property type="entry name" value="DNA TOPOISOMERASE 4 SUBUNIT A"/>
    <property type="match status" value="1"/>
</dbReference>
<dbReference type="SMART" id="SM00434">
    <property type="entry name" value="TOP4c"/>
    <property type="match status" value="1"/>
</dbReference>